<dbReference type="AlphaFoldDB" id="A0A1I2ZY55"/>
<dbReference type="PANTHER" id="PTHR43408:SF2">
    <property type="entry name" value="FMN REDUCTASE (NADPH)"/>
    <property type="match status" value="1"/>
</dbReference>
<feature type="domain" description="NADPH-dependent FMN reductase-like" evidence="5">
    <location>
        <begin position="5"/>
        <end position="147"/>
    </location>
</feature>
<evidence type="ECO:0000313" key="7">
    <source>
        <dbReference type="Proteomes" id="UP000183635"/>
    </source>
</evidence>
<keyword evidence="7" id="KW-1185">Reference proteome</keyword>
<evidence type="ECO:0000256" key="3">
    <source>
        <dbReference type="ARBA" id="ARBA00022643"/>
    </source>
</evidence>
<dbReference type="GO" id="GO:0016491">
    <property type="term" value="F:oxidoreductase activity"/>
    <property type="evidence" value="ECO:0007669"/>
    <property type="project" value="UniProtKB-KW"/>
</dbReference>
<dbReference type="SUPFAM" id="SSF52218">
    <property type="entry name" value="Flavoproteins"/>
    <property type="match status" value="1"/>
</dbReference>
<protein>
    <submittedName>
        <fullName evidence="6">FMN reductase</fullName>
    </submittedName>
</protein>
<comment type="similarity">
    <text evidence="1">Belongs to the SsuE family.</text>
</comment>
<evidence type="ECO:0000313" key="6">
    <source>
        <dbReference type="EMBL" id="SFH42600.1"/>
    </source>
</evidence>
<dbReference type="STRING" id="34004.SAMN04488021_11159"/>
<organism evidence="6 7">
    <name type="scientific">Paracoccus aminovorans</name>
    <dbReference type="NCBI Taxonomy" id="34004"/>
    <lineage>
        <taxon>Bacteria</taxon>
        <taxon>Pseudomonadati</taxon>
        <taxon>Pseudomonadota</taxon>
        <taxon>Alphaproteobacteria</taxon>
        <taxon>Rhodobacterales</taxon>
        <taxon>Paracoccaceae</taxon>
        <taxon>Paracoccus</taxon>
    </lineage>
</organism>
<proteinExistence type="inferred from homology"/>
<accession>A0A1I2ZY55</accession>
<gene>
    <name evidence="6" type="ORF">SAMN04488021_11159</name>
</gene>
<keyword evidence="4" id="KW-0560">Oxidoreductase</keyword>
<dbReference type="PANTHER" id="PTHR43408">
    <property type="entry name" value="FMN REDUCTASE (NADPH)"/>
    <property type="match status" value="1"/>
</dbReference>
<evidence type="ECO:0000256" key="2">
    <source>
        <dbReference type="ARBA" id="ARBA00022630"/>
    </source>
</evidence>
<keyword evidence="2" id="KW-0285">Flavoprotein</keyword>
<sequence>MTSLTITGFAGSFSAPSRSRALVEAAVDLAADRFGAIGHVFDLADLGPSLGHARHLGDLDPDALVHLTALIRADALVVASPVHKGSYAGLFKHVFDLFDPDMLAGKPVLLAATGGGDRHALVIEHQLRPLFAFFEAQALATGVYVADREFVGGTLADDATHARLERAVGQFAPFLSPHATPQPAARRPSLLQAF</sequence>
<dbReference type="Proteomes" id="UP000183635">
    <property type="component" value="Unassembled WGS sequence"/>
</dbReference>
<dbReference type="InterPro" id="IPR051814">
    <property type="entry name" value="NAD(P)H-dep_FMN_reductase"/>
</dbReference>
<keyword evidence="3" id="KW-0288">FMN</keyword>
<evidence type="ECO:0000256" key="1">
    <source>
        <dbReference type="ARBA" id="ARBA00005990"/>
    </source>
</evidence>
<name>A0A1I2ZY55_9RHOB</name>
<evidence type="ECO:0000259" key="5">
    <source>
        <dbReference type="Pfam" id="PF03358"/>
    </source>
</evidence>
<dbReference type="InterPro" id="IPR005025">
    <property type="entry name" value="FMN_Rdtase-like_dom"/>
</dbReference>
<reference evidence="6 7" key="1">
    <citation type="submission" date="2016-10" db="EMBL/GenBank/DDBJ databases">
        <authorList>
            <person name="de Groot N.N."/>
        </authorList>
    </citation>
    <scope>NUCLEOTIDE SEQUENCE [LARGE SCALE GENOMIC DNA]</scope>
    <source>
        <strain evidence="6 7">DSM 8537</strain>
    </source>
</reference>
<dbReference type="RefSeq" id="WP_074967183.1">
    <property type="nucleotide sequence ID" value="NZ_CBCRYP010000022.1"/>
</dbReference>
<dbReference type="Gene3D" id="3.40.50.360">
    <property type="match status" value="1"/>
</dbReference>
<dbReference type="OrthoDB" id="1643408at2"/>
<dbReference type="Pfam" id="PF03358">
    <property type="entry name" value="FMN_red"/>
    <property type="match status" value="1"/>
</dbReference>
<dbReference type="EMBL" id="FOPU01000011">
    <property type="protein sequence ID" value="SFH42600.1"/>
    <property type="molecule type" value="Genomic_DNA"/>
</dbReference>
<evidence type="ECO:0000256" key="4">
    <source>
        <dbReference type="ARBA" id="ARBA00023002"/>
    </source>
</evidence>
<dbReference type="InterPro" id="IPR029039">
    <property type="entry name" value="Flavoprotein-like_sf"/>
</dbReference>